<protein>
    <submittedName>
        <fullName evidence="1">Uncharacterized protein</fullName>
    </submittedName>
</protein>
<dbReference type="RefSeq" id="WP_039845173.1">
    <property type="nucleotide sequence ID" value="NZ_CP006877.1"/>
</dbReference>
<reference evidence="1 2" key="1">
    <citation type="submission" date="2013-11" db="EMBL/GenBank/DDBJ databases">
        <title>Complete genome sequence of Rhizobium gallicum bv. gallicum R602.</title>
        <authorList>
            <person name="Bustos P."/>
            <person name="Santamaria R.I."/>
            <person name="Lozano L."/>
            <person name="Acosta J.L."/>
            <person name="Ormeno-Orrillo E."/>
            <person name="Rogel M.A."/>
            <person name="Romero D."/>
            <person name="Cevallos M.A."/>
            <person name="Martinez-Romero E."/>
            <person name="Gonzalez V."/>
        </authorList>
    </citation>
    <scope>NUCLEOTIDE SEQUENCE [LARGE SCALE GENOMIC DNA]</scope>
    <source>
        <strain evidence="1 2">R602</strain>
    </source>
</reference>
<evidence type="ECO:0000313" key="2">
    <source>
        <dbReference type="Proteomes" id="UP000031368"/>
    </source>
</evidence>
<dbReference type="EMBL" id="CP006877">
    <property type="protein sequence ID" value="AJD41618.1"/>
    <property type="molecule type" value="Genomic_DNA"/>
</dbReference>
<dbReference type="HOGENOM" id="CLU_1775917_0_0_5"/>
<organism evidence="1 2">
    <name type="scientific">Rhizobium gallicum bv. gallicum R602sp</name>
    <dbReference type="NCBI Taxonomy" id="1041138"/>
    <lineage>
        <taxon>Bacteria</taxon>
        <taxon>Pseudomonadati</taxon>
        <taxon>Pseudomonadota</taxon>
        <taxon>Alphaproteobacteria</taxon>
        <taxon>Hyphomicrobiales</taxon>
        <taxon>Rhizobiaceae</taxon>
        <taxon>Rhizobium/Agrobacterium group</taxon>
        <taxon>Rhizobium</taxon>
    </lineage>
</organism>
<dbReference type="AlphaFoldDB" id="A0A0B4X532"/>
<name>A0A0B4X532_9HYPH</name>
<proteinExistence type="predicted"/>
<evidence type="ECO:0000313" key="1">
    <source>
        <dbReference type="EMBL" id="AJD41618.1"/>
    </source>
</evidence>
<dbReference type="KEGG" id="rga:RGR602_CH02292"/>
<dbReference type="Proteomes" id="UP000031368">
    <property type="component" value="Chromosome"/>
</dbReference>
<sequence>MSYGSLSAFGDTWCRYSPDTETLEAAHDLVDQYLVFAEEAQVGNDIIDEIELPVPKPVLIKSFGLVIAAEHRPQIRTLLIKAGMTLAQYRDDVGPRMRLKPTTPHGRPRAARSREFERRLDKKLVAVAAERINLGAFYSRAFIEAMH</sequence>
<keyword evidence="2" id="KW-1185">Reference proteome</keyword>
<gene>
    <name evidence="1" type="ORF">RGR602_CH02292</name>
</gene>
<accession>A0A0B4X532</accession>